<organism evidence="1 2">
    <name type="scientific">Lipomyces tetrasporus</name>
    <dbReference type="NCBI Taxonomy" id="54092"/>
    <lineage>
        <taxon>Eukaryota</taxon>
        <taxon>Fungi</taxon>
        <taxon>Dikarya</taxon>
        <taxon>Ascomycota</taxon>
        <taxon>Saccharomycotina</taxon>
        <taxon>Lipomycetes</taxon>
        <taxon>Lipomycetales</taxon>
        <taxon>Lipomycetaceae</taxon>
        <taxon>Lipomyces</taxon>
    </lineage>
</organism>
<evidence type="ECO:0000313" key="1">
    <source>
        <dbReference type="EMBL" id="KAJ8097097.1"/>
    </source>
</evidence>
<gene>
    <name evidence="1" type="ORF">POJ06DRAFT_262501</name>
</gene>
<accession>A0AAD7QNM2</accession>
<comment type="caution">
    <text evidence="1">The sequence shown here is derived from an EMBL/GenBank/DDBJ whole genome shotgun (WGS) entry which is preliminary data.</text>
</comment>
<proteinExistence type="predicted"/>
<reference evidence="1" key="1">
    <citation type="submission" date="2023-03" db="EMBL/GenBank/DDBJ databases">
        <title>Near-Complete genome sequence of Lipomyces tetrasporous NRRL Y-64009, an oleaginous yeast capable of growing on lignocellulosic hydrolysates.</title>
        <authorList>
            <consortium name="Lawrence Berkeley National Laboratory"/>
            <person name="Jagtap S.S."/>
            <person name="Liu J.-J."/>
            <person name="Walukiewicz H.E."/>
            <person name="Pangilinan J."/>
            <person name="Lipzen A."/>
            <person name="Ahrendt S."/>
            <person name="Koriabine M."/>
            <person name="Cobaugh K."/>
            <person name="Salamov A."/>
            <person name="Yoshinaga Y."/>
            <person name="Ng V."/>
            <person name="Daum C."/>
            <person name="Grigoriev I.V."/>
            <person name="Slininger P.J."/>
            <person name="Dien B.S."/>
            <person name="Jin Y.-S."/>
            <person name="Rao C.V."/>
        </authorList>
    </citation>
    <scope>NUCLEOTIDE SEQUENCE</scope>
    <source>
        <strain evidence="1">NRRL Y-64009</strain>
    </source>
</reference>
<sequence length="220" mass="23102">MELFADILFVNSPCLHIAGPNNGCCNVPVSASAHTADSSTTTAAARVAIAAAPFTAAASSSSSSLKDENNTAVIAAPVTEFCNVVVPAGCQPLSALVQDVESQDPNYVAPSRFALHALSRVKSVLASPFFSAPHTNETVSDILFSFPTSIHRELISALNNKEIFRGTCDHANPTGCGNCADKVDYLKRVRSATISGTCNDSNGKLNLAKAMEIVLQARKY</sequence>
<dbReference type="AlphaFoldDB" id="A0AAD7QNM2"/>
<dbReference type="GeneID" id="80883920"/>
<dbReference type="RefSeq" id="XP_056040547.1">
    <property type="nucleotide sequence ID" value="XM_056188754.1"/>
</dbReference>
<dbReference type="Proteomes" id="UP001217417">
    <property type="component" value="Unassembled WGS sequence"/>
</dbReference>
<keyword evidence="2" id="KW-1185">Reference proteome</keyword>
<protein>
    <submittedName>
        <fullName evidence="1">Uncharacterized protein</fullName>
    </submittedName>
</protein>
<evidence type="ECO:0000313" key="2">
    <source>
        <dbReference type="Proteomes" id="UP001217417"/>
    </source>
</evidence>
<name>A0AAD7QNM2_9ASCO</name>
<dbReference type="EMBL" id="JARPMG010000012">
    <property type="protein sequence ID" value="KAJ8097097.1"/>
    <property type="molecule type" value="Genomic_DNA"/>
</dbReference>